<dbReference type="PANTHER" id="PTHR43320">
    <property type="entry name" value="SUGAR KINASE"/>
    <property type="match status" value="1"/>
</dbReference>
<keyword evidence="2" id="KW-0808">Transferase</keyword>
<dbReference type="Pfam" id="PF00294">
    <property type="entry name" value="PfkB"/>
    <property type="match status" value="1"/>
</dbReference>
<comment type="caution">
    <text evidence="5">The sequence shown here is derived from an EMBL/GenBank/DDBJ whole genome shotgun (WGS) entry which is preliminary data.</text>
</comment>
<feature type="domain" description="Carbohydrate kinase PfkB" evidence="4">
    <location>
        <begin position="12"/>
        <end position="260"/>
    </location>
</feature>
<evidence type="ECO:0000313" key="5">
    <source>
        <dbReference type="EMBL" id="SEH55198.1"/>
    </source>
</evidence>
<dbReference type="InterPro" id="IPR029056">
    <property type="entry name" value="Ribokinase-like"/>
</dbReference>
<evidence type="ECO:0000256" key="3">
    <source>
        <dbReference type="ARBA" id="ARBA00022777"/>
    </source>
</evidence>
<dbReference type="EMBL" id="FNWT01000005">
    <property type="protein sequence ID" value="SEH55198.1"/>
    <property type="molecule type" value="Genomic_DNA"/>
</dbReference>
<organism evidence="5 6">
    <name type="scientific">Parafannyhessea umbonata</name>
    <dbReference type="NCBI Taxonomy" id="604330"/>
    <lineage>
        <taxon>Bacteria</taxon>
        <taxon>Bacillati</taxon>
        <taxon>Actinomycetota</taxon>
        <taxon>Coriobacteriia</taxon>
        <taxon>Coriobacteriales</taxon>
        <taxon>Atopobiaceae</taxon>
        <taxon>Parafannyhessea</taxon>
    </lineage>
</organism>
<dbReference type="InterPro" id="IPR052700">
    <property type="entry name" value="Carb_kinase_PfkB-like"/>
</dbReference>
<protein>
    <submittedName>
        <fullName evidence="5">Fructoselysine 6-kinase</fullName>
    </submittedName>
</protein>
<dbReference type="PROSITE" id="PS00584">
    <property type="entry name" value="PFKB_KINASES_2"/>
    <property type="match status" value="1"/>
</dbReference>
<dbReference type="Proteomes" id="UP000199135">
    <property type="component" value="Unassembled WGS sequence"/>
</dbReference>
<dbReference type="RefSeq" id="WP_078686595.1">
    <property type="nucleotide sequence ID" value="NZ_FNWT01000005.1"/>
</dbReference>
<accession>A0A1H6J4P5</accession>
<keyword evidence="6" id="KW-1185">Reference proteome</keyword>
<dbReference type="NCBIfam" id="NF007321">
    <property type="entry name" value="PRK09813.1"/>
    <property type="match status" value="1"/>
</dbReference>
<sequence>MRVAAAGDNCVDVYQDEGKKYPGGNPVNVAVYLKRMGIDASYTGAVGTDPEGAFLADALEAKGVDLSHLHVDEGQTAVTQVKIVNGNRVFGDYTEGVMESFRLTEDDLAFVCGHDLFVSGIWGHTAEDLPAIKASGATVAFDFSDQPDDPMVDSALPYVDYAFFGLDADDSDEVRAFMREKQAMGPKAVVVTLGEHGSLAFDGTTFYKHGIVEVDLADTMGAGDSFIAGFIKGVLEGKGVSDCMDEGAQSSAVTLQYFGAW</sequence>
<dbReference type="SUPFAM" id="SSF53613">
    <property type="entry name" value="Ribokinase-like"/>
    <property type="match status" value="1"/>
</dbReference>
<proteinExistence type="inferred from homology"/>
<dbReference type="Gene3D" id="3.40.1190.20">
    <property type="match status" value="1"/>
</dbReference>
<evidence type="ECO:0000256" key="1">
    <source>
        <dbReference type="ARBA" id="ARBA00010688"/>
    </source>
</evidence>
<name>A0A1H6J4P5_9ACTN</name>
<gene>
    <name evidence="5" type="ORF">SAMN05216447_10598</name>
</gene>
<dbReference type="InterPro" id="IPR002173">
    <property type="entry name" value="Carboh/pur_kinase_PfkB_CS"/>
</dbReference>
<keyword evidence="3" id="KW-0418">Kinase</keyword>
<dbReference type="PANTHER" id="PTHR43320:SF3">
    <property type="entry name" value="CARBOHYDRATE KINASE PFKB DOMAIN-CONTAINING PROTEIN"/>
    <property type="match status" value="1"/>
</dbReference>
<dbReference type="PROSITE" id="PS00583">
    <property type="entry name" value="PFKB_KINASES_1"/>
    <property type="match status" value="1"/>
</dbReference>
<dbReference type="InterPro" id="IPR011611">
    <property type="entry name" value="PfkB_dom"/>
</dbReference>
<evidence type="ECO:0000313" key="6">
    <source>
        <dbReference type="Proteomes" id="UP000199135"/>
    </source>
</evidence>
<comment type="similarity">
    <text evidence="1">Belongs to the carbohydrate kinase PfkB family.</text>
</comment>
<evidence type="ECO:0000256" key="2">
    <source>
        <dbReference type="ARBA" id="ARBA00022679"/>
    </source>
</evidence>
<evidence type="ECO:0000259" key="4">
    <source>
        <dbReference type="Pfam" id="PF00294"/>
    </source>
</evidence>
<reference evidence="5 6" key="1">
    <citation type="submission" date="2016-10" db="EMBL/GenBank/DDBJ databases">
        <authorList>
            <person name="Varghese N."/>
            <person name="Submissions S."/>
        </authorList>
    </citation>
    <scope>NUCLEOTIDE SEQUENCE [LARGE SCALE GENOMIC DNA]</scope>
    <source>
        <strain evidence="5 6">WCP15</strain>
    </source>
</reference>